<dbReference type="Proteomes" id="UP000050761">
    <property type="component" value="Unassembled WGS sequence"/>
</dbReference>
<reference evidence="1 2" key="1">
    <citation type="submission" date="2018-11" db="EMBL/GenBank/DDBJ databases">
        <authorList>
            <consortium name="Pathogen Informatics"/>
        </authorList>
    </citation>
    <scope>NUCLEOTIDE SEQUENCE [LARGE SCALE GENOMIC DNA]</scope>
</reference>
<gene>
    <name evidence="1" type="ORF">HPBE_LOCUS10822</name>
</gene>
<evidence type="ECO:0000313" key="1">
    <source>
        <dbReference type="EMBL" id="VDO86475.1"/>
    </source>
</evidence>
<accession>A0A3P8CPL7</accession>
<keyword evidence="2" id="KW-1185">Reference proteome</keyword>
<dbReference type="EMBL" id="UZAH01026893">
    <property type="protein sequence ID" value="VDO86475.1"/>
    <property type="molecule type" value="Genomic_DNA"/>
</dbReference>
<protein>
    <submittedName>
        <fullName evidence="3">Reverse transcriptase domain-containing protein</fullName>
    </submittedName>
</protein>
<accession>A0A183FSB7</accession>
<dbReference type="AlphaFoldDB" id="A0A183FSB7"/>
<name>A0A183FSB7_HELPZ</name>
<evidence type="ECO:0000313" key="3">
    <source>
        <dbReference type="WBParaSite" id="HPBE_0001082101-mRNA-1"/>
    </source>
</evidence>
<organism evidence="2 3">
    <name type="scientific">Heligmosomoides polygyrus</name>
    <name type="common">Parasitic roundworm</name>
    <dbReference type="NCBI Taxonomy" id="6339"/>
    <lineage>
        <taxon>Eukaryota</taxon>
        <taxon>Metazoa</taxon>
        <taxon>Ecdysozoa</taxon>
        <taxon>Nematoda</taxon>
        <taxon>Chromadorea</taxon>
        <taxon>Rhabditida</taxon>
        <taxon>Rhabditina</taxon>
        <taxon>Rhabditomorpha</taxon>
        <taxon>Strongyloidea</taxon>
        <taxon>Heligmosomidae</taxon>
        <taxon>Heligmosomoides</taxon>
    </lineage>
</organism>
<evidence type="ECO:0000313" key="2">
    <source>
        <dbReference type="Proteomes" id="UP000050761"/>
    </source>
</evidence>
<dbReference type="OrthoDB" id="5854130at2759"/>
<proteinExistence type="predicted"/>
<dbReference type="WBParaSite" id="HPBE_0001082101-mRNA-1">
    <property type="protein sequence ID" value="HPBE_0001082101-mRNA-1"/>
    <property type="gene ID" value="HPBE_0001082101"/>
</dbReference>
<reference evidence="3" key="2">
    <citation type="submission" date="2019-09" db="UniProtKB">
        <authorList>
            <consortium name="WormBaseParasite"/>
        </authorList>
    </citation>
    <scope>IDENTIFICATION</scope>
</reference>
<sequence length="81" mass="8989">MYEGSKAMIRTPHGAATSQWGCTKCPFLLLLTPDSIVNHLEQGPLRTIDIYADDIALVADNQKELEKVQLWQRALATTAYG</sequence>